<dbReference type="Pfam" id="PF01206">
    <property type="entry name" value="TusA"/>
    <property type="match status" value="1"/>
</dbReference>
<dbReference type="InterPro" id="IPR001455">
    <property type="entry name" value="TusA-like"/>
</dbReference>
<dbReference type="EMBL" id="JBHLVO010000031">
    <property type="protein sequence ID" value="MFC0274195.1"/>
    <property type="molecule type" value="Genomic_DNA"/>
</dbReference>
<feature type="domain" description="UPF0033" evidence="2">
    <location>
        <begin position="7"/>
        <end position="31"/>
    </location>
</feature>
<evidence type="ECO:0000313" key="4">
    <source>
        <dbReference type="Proteomes" id="UP001589854"/>
    </source>
</evidence>
<protein>
    <submittedName>
        <fullName evidence="3">Sulfurtransferase TusA family protein</fullName>
    </submittedName>
</protein>
<dbReference type="PROSITE" id="PS01148">
    <property type="entry name" value="UPF0033"/>
    <property type="match status" value="1"/>
</dbReference>
<dbReference type="CDD" id="cd00291">
    <property type="entry name" value="SirA_YedF_YeeD"/>
    <property type="match status" value="1"/>
</dbReference>
<dbReference type="SUPFAM" id="SSF64307">
    <property type="entry name" value="SirA-like"/>
    <property type="match status" value="1"/>
</dbReference>
<evidence type="ECO:0000256" key="1">
    <source>
        <dbReference type="ARBA" id="ARBA00008984"/>
    </source>
</evidence>
<dbReference type="PANTHER" id="PTHR33279:SF6">
    <property type="entry name" value="SULFUR CARRIER PROTEIN YEDF-RELATED"/>
    <property type="match status" value="1"/>
</dbReference>
<evidence type="ECO:0000313" key="3">
    <source>
        <dbReference type="EMBL" id="MFC0274195.1"/>
    </source>
</evidence>
<dbReference type="Proteomes" id="UP001589854">
    <property type="component" value="Unassembled WGS sequence"/>
</dbReference>
<keyword evidence="4" id="KW-1185">Reference proteome</keyword>
<comment type="caution">
    <text evidence="3">The sequence shown here is derived from an EMBL/GenBank/DDBJ whole genome shotgun (WGS) entry which is preliminary data.</text>
</comment>
<gene>
    <name evidence="3" type="ORF">ACFFIX_22870</name>
</gene>
<evidence type="ECO:0000259" key="2">
    <source>
        <dbReference type="PROSITE" id="PS01148"/>
    </source>
</evidence>
<comment type="similarity">
    <text evidence="1">Belongs to the sulfur carrier protein TusA family.</text>
</comment>
<dbReference type="InterPro" id="IPR036868">
    <property type="entry name" value="TusA-like_sf"/>
</dbReference>
<name>A0ABV6GKY9_9BACI</name>
<accession>A0ABV6GKY9</accession>
<sequence length="75" mass="8192">MNITKTLDAKGLACPMPVVRTKKAMDTINSGEVLEVLATDKGALSDIPAWAKLGGHTILEQKTKEDVLYFYIQKA</sequence>
<proteinExistence type="inferred from homology"/>
<organism evidence="3 4">
    <name type="scientific">Metabacillus herbersteinensis</name>
    <dbReference type="NCBI Taxonomy" id="283816"/>
    <lineage>
        <taxon>Bacteria</taxon>
        <taxon>Bacillati</taxon>
        <taxon>Bacillota</taxon>
        <taxon>Bacilli</taxon>
        <taxon>Bacillales</taxon>
        <taxon>Bacillaceae</taxon>
        <taxon>Metabacillus</taxon>
    </lineage>
</organism>
<reference evidence="3 4" key="1">
    <citation type="submission" date="2024-09" db="EMBL/GenBank/DDBJ databases">
        <authorList>
            <person name="Sun Q."/>
            <person name="Mori K."/>
        </authorList>
    </citation>
    <scope>NUCLEOTIDE SEQUENCE [LARGE SCALE GENOMIC DNA]</scope>
    <source>
        <strain evidence="3 4">CCM 7228</strain>
    </source>
</reference>
<dbReference type="PANTHER" id="PTHR33279">
    <property type="entry name" value="SULFUR CARRIER PROTEIN YEDF-RELATED"/>
    <property type="match status" value="1"/>
</dbReference>
<dbReference type="RefSeq" id="WP_151586669.1">
    <property type="nucleotide sequence ID" value="NZ_JBHLVO010000031.1"/>
</dbReference>
<dbReference type="Gene3D" id="3.30.110.40">
    <property type="entry name" value="TusA-like domain"/>
    <property type="match status" value="1"/>
</dbReference>